<dbReference type="Pfam" id="PF13469">
    <property type="entry name" value="Sulfotransfer_3"/>
    <property type="match status" value="1"/>
</dbReference>
<accession>A0A1Q9ANJ4</accession>
<evidence type="ECO:0000313" key="2">
    <source>
        <dbReference type="Proteomes" id="UP000186143"/>
    </source>
</evidence>
<organism evidence="1 2">
    <name type="scientific">Xaviernesmea rhizosphaerae</name>
    <dbReference type="NCBI Taxonomy" id="1672749"/>
    <lineage>
        <taxon>Bacteria</taxon>
        <taxon>Pseudomonadati</taxon>
        <taxon>Pseudomonadota</taxon>
        <taxon>Alphaproteobacteria</taxon>
        <taxon>Hyphomicrobiales</taxon>
        <taxon>Rhizobiaceae</taxon>
        <taxon>Rhizobium/Agrobacterium group</taxon>
        <taxon>Xaviernesmea</taxon>
    </lineage>
</organism>
<gene>
    <name evidence="1" type="ORF">BJF92_20790</name>
</gene>
<comment type="caution">
    <text evidence="1">The sequence shown here is derived from an EMBL/GenBank/DDBJ whole genome shotgun (WGS) entry which is preliminary data.</text>
</comment>
<protein>
    <recommendedName>
        <fullName evidence="3">Sulfotransferase</fullName>
    </recommendedName>
</protein>
<dbReference type="Gene3D" id="3.40.50.300">
    <property type="entry name" value="P-loop containing nucleotide triphosphate hydrolases"/>
    <property type="match status" value="1"/>
</dbReference>
<proteinExistence type="predicted"/>
<sequence>MPNPANINTPFTLISFGRSGTSLVSSVLDHHPAVDFIGETAQTIFFGWMAAEQSNGVVRRNVDRDQVFDLDAFCARAVQGLFSHLFPSEKRFWLHKPIGIPQAIWHFAGDDFPAWYWNVLHQSFPGSTTFTILRNPMDVAVSARLYWGFDSEEIVQQLAQMAELIIHPHSSVRFAVNYHDFARDPATQVPKLCEQLGIDYQPQMLDAFKIKHVEHRQDAGAIETAVEEILAVQDLERYLERIAAMWRTFGPEPGSFLKTSKYLRAR</sequence>
<dbReference type="InterPro" id="IPR027417">
    <property type="entry name" value="P-loop_NTPase"/>
</dbReference>
<evidence type="ECO:0000313" key="1">
    <source>
        <dbReference type="EMBL" id="OLP56956.1"/>
    </source>
</evidence>
<dbReference type="OrthoDB" id="9800698at2"/>
<dbReference type="Proteomes" id="UP000186143">
    <property type="component" value="Unassembled WGS sequence"/>
</dbReference>
<name>A0A1Q9ANJ4_9HYPH</name>
<dbReference type="SUPFAM" id="SSF52540">
    <property type="entry name" value="P-loop containing nucleoside triphosphate hydrolases"/>
    <property type="match status" value="1"/>
</dbReference>
<dbReference type="AlphaFoldDB" id="A0A1Q9ANJ4"/>
<reference evidence="1 2" key="1">
    <citation type="submission" date="2016-09" db="EMBL/GenBank/DDBJ databases">
        <title>Rhizobium sp. nov., a novel species isolated from the rice rhizosphere.</title>
        <authorList>
            <person name="Zhao J."/>
            <person name="Zhang X."/>
        </authorList>
    </citation>
    <scope>NUCLEOTIDE SEQUENCE [LARGE SCALE GENOMIC DNA]</scope>
    <source>
        <strain evidence="1 2">MH17</strain>
    </source>
</reference>
<dbReference type="EMBL" id="MKIO01000020">
    <property type="protein sequence ID" value="OLP56956.1"/>
    <property type="molecule type" value="Genomic_DNA"/>
</dbReference>
<evidence type="ECO:0008006" key="3">
    <source>
        <dbReference type="Google" id="ProtNLM"/>
    </source>
</evidence>
<dbReference type="RefSeq" id="WP_075633307.1">
    <property type="nucleotide sequence ID" value="NZ_MKIO01000020.1"/>
</dbReference>